<accession>A0A3A9KEG4</accession>
<feature type="region of interest" description="Disordered" evidence="1">
    <location>
        <begin position="255"/>
        <end position="309"/>
    </location>
</feature>
<dbReference type="Pfam" id="PF01551">
    <property type="entry name" value="Peptidase_M23"/>
    <property type="match status" value="1"/>
</dbReference>
<keyword evidence="2" id="KW-0472">Membrane</keyword>
<evidence type="ECO:0000313" key="5">
    <source>
        <dbReference type="Proteomes" id="UP000281498"/>
    </source>
</evidence>
<dbReference type="PANTHER" id="PTHR21666">
    <property type="entry name" value="PEPTIDASE-RELATED"/>
    <property type="match status" value="1"/>
</dbReference>
<comment type="caution">
    <text evidence="4">The sequence shown here is derived from an EMBL/GenBank/DDBJ whole genome shotgun (WGS) entry which is preliminary data.</text>
</comment>
<feature type="compositionally biased region" description="Acidic residues" evidence="1">
    <location>
        <begin position="258"/>
        <end position="293"/>
    </location>
</feature>
<feature type="compositionally biased region" description="Acidic residues" evidence="1">
    <location>
        <begin position="74"/>
        <end position="94"/>
    </location>
</feature>
<dbReference type="EMBL" id="PDOE01000002">
    <property type="protein sequence ID" value="RKL68023.1"/>
    <property type="molecule type" value="Genomic_DNA"/>
</dbReference>
<keyword evidence="2" id="KW-1133">Transmembrane helix</keyword>
<dbReference type="PANTHER" id="PTHR21666:SF291">
    <property type="entry name" value="STAGE II SPORULATION PROTEIN Q"/>
    <property type="match status" value="1"/>
</dbReference>
<evidence type="ECO:0000256" key="2">
    <source>
        <dbReference type="SAM" id="Phobius"/>
    </source>
</evidence>
<feature type="transmembrane region" description="Helical" evidence="2">
    <location>
        <begin position="27"/>
        <end position="47"/>
    </location>
</feature>
<reference evidence="4 5" key="1">
    <citation type="submission" date="2017-10" db="EMBL/GenBank/DDBJ databases">
        <title>Bacillus sp. nov., a halophilic bacterium isolated from a Keqin Lake.</title>
        <authorList>
            <person name="Wang H."/>
        </authorList>
    </citation>
    <scope>NUCLEOTIDE SEQUENCE [LARGE SCALE GENOMIC DNA]</scope>
    <source>
        <strain evidence="4 5">KCTC 13187</strain>
    </source>
</reference>
<evidence type="ECO:0000256" key="1">
    <source>
        <dbReference type="SAM" id="MobiDB-lite"/>
    </source>
</evidence>
<dbReference type="CDD" id="cd12797">
    <property type="entry name" value="M23_peptidase"/>
    <property type="match status" value="1"/>
</dbReference>
<keyword evidence="2" id="KW-0812">Transmembrane</keyword>
<name>A0A3A9KEG4_9BACI</name>
<dbReference type="GO" id="GO:0004222">
    <property type="term" value="F:metalloendopeptidase activity"/>
    <property type="evidence" value="ECO:0007669"/>
    <property type="project" value="TreeGrafter"/>
</dbReference>
<dbReference type="InterPro" id="IPR011055">
    <property type="entry name" value="Dup_hybrid_motif"/>
</dbReference>
<evidence type="ECO:0000313" key="4">
    <source>
        <dbReference type="EMBL" id="RKL68023.1"/>
    </source>
</evidence>
<feature type="compositionally biased region" description="Basic and acidic residues" evidence="1">
    <location>
        <begin position="294"/>
        <end position="309"/>
    </location>
</feature>
<dbReference type="InterPro" id="IPR050570">
    <property type="entry name" value="Cell_wall_metabolism_enzyme"/>
</dbReference>
<dbReference type="Proteomes" id="UP000281498">
    <property type="component" value="Unassembled WGS sequence"/>
</dbReference>
<dbReference type="RefSeq" id="WP_110938362.1">
    <property type="nucleotide sequence ID" value="NZ_KZ614147.1"/>
</dbReference>
<gene>
    <name evidence="4" type="ORF">CR203_05850</name>
</gene>
<feature type="domain" description="M23ase beta-sheet core" evidence="3">
    <location>
        <begin position="143"/>
        <end position="241"/>
    </location>
</feature>
<feature type="region of interest" description="Disordered" evidence="1">
    <location>
        <begin position="67"/>
        <end position="94"/>
    </location>
</feature>
<evidence type="ECO:0000259" key="3">
    <source>
        <dbReference type="Pfam" id="PF01551"/>
    </source>
</evidence>
<protein>
    <submittedName>
        <fullName evidence="4">Stage II sporulation protein</fullName>
    </submittedName>
</protein>
<dbReference type="OrthoDB" id="2050153at2"/>
<keyword evidence="5" id="KW-1185">Reference proteome</keyword>
<dbReference type="SUPFAM" id="SSF51261">
    <property type="entry name" value="Duplicated hybrid motif"/>
    <property type="match status" value="1"/>
</dbReference>
<organism evidence="4 5">
    <name type="scientific">Salipaludibacillus neizhouensis</name>
    <dbReference type="NCBI Taxonomy" id="885475"/>
    <lineage>
        <taxon>Bacteria</taxon>
        <taxon>Bacillati</taxon>
        <taxon>Bacillota</taxon>
        <taxon>Bacilli</taxon>
        <taxon>Bacillales</taxon>
        <taxon>Bacillaceae</taxon>
    </lineage>
</organism>
<proteinExistence type="predicted"/>
<dbReference type="InterPro" id="IPR016047">
    <property type="entry name" value="M23ase_b-sheet_dom"/>
</dbReference>
<sequence length="309" mass="34507">MNNHDEKQASKWGRMQAKMKRLAKKRWMLPALYLGLSAVVLTTFLWMTSTTDLTDEQRDSEFDIENIGGHQEEGSPEELADENTGDPQAEEEEAVPVVAQDEVFELPVMDENEVAVVGTFHDYEASVEEQETALVRYNNYFYQNKGIDLAKEDGEAFDVTASMSGTIVKAEEDALFGQVVHVEHDEDILSIYQSLDELKVEVGQTVKQGDVLGEAGRSLYNQDAGIHTHFEIRKDGVPVNPIDFVDQGISALPNVSAEEADEQIEPESLPDPEEDTEDSGNEKDSENDEEPADKEDPKKDPEKDPELDS</sequence>
<dbReference type="AlphaFoldDB" id="A0A3A9KEG4"/>
<dbReference type="Gene3D" id="2.70.70.10">
    <property type="entry name" value="Glucose Permease (Domain IIA)"/>
    <property type="match status" value="1"/>
</dbReference>